<dbReference type="Proteomes" id="UP001628179">
    <property type="component" value="Unassembled WGS sequence"/>
</dbReference>
<evidence type="ECO:0000256" key="7">
    <source>
        <dbReference type="RuleBase" id="RU000461"/>
    </source>
</evidence>
<dbReference type="CDD" id="cd11070">
    <property type="entry name" value="CYP56-like"/>
    <property type="match status" value="1"/>
</dbReference>
<dbReference type="SUPFAM" id="SSF48264">
    <property type="entry name" value="Cytochrome P450"/>
    <property type="match status" value="1"/>
</dbReference>
<dbReference type="PANTHER" id="PTHR24305:SF223">
    <property type="entry name" value="CYTOCHROME P450-DIT2"/>
    <property type="match status" value="1"/>
</dbReference>
<keyword evidence="8" id="KW-0732">Signal</keyword>
<evidence type="ECO:0000256" key="4">
    <source>
        <dbReference type="ARBA" id="ARBA00022723"/>
    </source>
</evidence>
<organism evidence="9 10">
    <name type="scientific">Madurella fahalii</name>
    <dbReference type="NCBI Taxonomy" id="1157608"/>
    <lineage>
        <taxon>Eukaryota</taxon>
        <taxon>Fungi</taxon>
        <taxon>Dikarya</taxon>
        <taxon>Ascomycota</taxon>
        <taxon>Pezizomycotina</taxon>
        <taxon>Sordariomycetes</taxon>
        <taxon>Sordariomycetidae</taxon>
        <taxon>Sordariales</taxon>
        <taxon>Sordariales incertae sedis</taxon>
        <taxon>Madurella</taxon>
    </lineage>
</organism>
<evidence type="ECO:0000256" key="3">
    <source>
        <dbReference type="ARBA" id="ARBA00022617"/>
    </source>
</evidence>
<dbReference type="InterPro" id="IPR050121">
    <property type="entry name" value="Cytochrome_P450_monoxygenase"/>
</dbReference>
<keyword evidence="6 7" id="KW-0503">Monooxygenase</keyword>
<dbReference type="RefSeq" id="XP_070918737.1">
    <property type="nucleotide sequence ID" value="XM_071062636.1"/>
</dbReference>
<accession>A0ABQ0GGX1</accession>
<dbReference type="Gene3D" id="1.10.630.10">
    <property type="entry name" value="Cytochrome P450"/>
    <property type="match status" value="1"/>
</dbReference>
<dbReference type="PANTHER" id="PTHR24305">
    <property type="entry name" value="CYTOCHROME P450"/>
    <property type="match status" value="1"/>
</dbReference>
<dbReference type="EMBL" id="BAAFSV010000004">
    <property type="protein sequence ID" value="GAB1317006.1"/>
    <property type="molecule type" value="Genomic_DNA"/>
</dbReference>
<keyword evidence="5 7" id="KW-0408">Iron</keyword>
<name>A0ABQ0GGX1_9PEZI</name>
<keyword evidence="7" id="KW-0560">Oxidoreductase</keyword>
<dbReference type="InterPro" id="IPR036396">
    <property type="entry name" value="Cyt_P450_sf"/>
</dbReference>
<gene>
    <name evidence="9" type="primary">DIT2_1</name>
    <name evidence="9" type="ORF">MFIFM68171_07216</name>
</gene>
<dbReference type="InterPro" id="IPR001128">
    <property type="entry name" value="Cyt_P450"/>
</dbReference>
<comment type="similarity">
    <text evidence="2 7">Belongs to the cytochrome P450 family.</text>
</comment>
<dbReference type="InterPro" id="IPR002403">
    <property type="entry name" value="Cyt_P450_E_grp-IV"/>
</dbReference>
<keyword evidence="4 7" id="KW-0479">Metal-binding</keyword>
<proteinExistence type="inferred from homology"/>
<protein>
    <submittedName>
        <fullName evidence="9">Cytochrome P450-dit2</fullName>
    </submittedName>
</protein>
<dbReference type="GeneID" id="98177959"/>
<dbReference type="PROSITE" id="PS00086">
    <property type="entry name" value="CYTOCHROME_P450"/>
    <property type="match status" value="1"/>
</dbReference>
<sequence>MADIAFLLLTLLVGVAVSVAVAGYVVLVPPKYPKGIPAVPFWVTLIPFFKDVDQSETFKTYIQEPLRTHGAVKLFFGAQWNVLVHRPRYLAELFKHEDVYQKSGNQKKIPNSVLAVFLGDNIISSHGSTWKQYRQVIKPGLQRTFEIELLARNALKLCDLIANACGASGRGVPVQDMLQRYTISNIGDAVLQTDFGALDRHDAKIHRLQTALKLQIFKPIFMNFPFLDSLPIPSRMAVRSTISEFKDELTSSLVSAHAKSDFDAPSDKLGARLLAARGSGELTEQQFRDNLTVLYVAGQENPQLGLISTLYLLAQHPEAQDRLLGEIRSVGAGEPTHGALQAMPYLASVVYESLRMLPPIGQLINRRAAEDVLLGDGIFIPKGTYLGYHCYSTNRDAEYWGPDADRFRPERWGDTMEDIQRFYRQRRTKSEFVTFHGGNRACLGERFATLELKVALFVLTQRFTWKLDPTWPNRMTPVKQAGPLFPRGLRLVFTKRNDS</sequence>
<evidence type="ECO:0000256" key="8">
    <source>
        <dbReference type="SAM" id="SignalP"/>
    </source>
</evidence>
<feature type="chain" id="PRO_5045316263" evidence="8">
    <location>
        <begin position="23"/>
        <end position="499"/>
    </location>
</feature>
<comment type="caution">
    <text evidence="9">The sequence shown here is derived from an EMBL/GenBank/DDBJ whole genome shotgun (WGS) entry which is preliminary data.</text>
</comment>
<evidence type="ECO:0000256" key="6">
    <source>
        <dbReference type="ARBA" id="ARBA00023033"/>
    </source>
</evidence>
<comment type="cofactor">
    <cofactor evidence="1">
        <name>heme</name>
        <dbReference type="ChEBI" id="CHEBI:30413"/>
    </cofactor>
</comment>
<feature type="signal peptide" evidence="8">
    <location>
        <begin position="1"/>
        <end position="22"/>
    </location>
</feature>
<dbReference type="InterPro" id="IPR017972">
    <property type="entry name" value="Cyt_P450_CS"/>
</dbReference>
<reference evidence="9 10" key="1">
    <citation type="submission" date="2024-09" db="EMBL/GenBank/DDBJ databases">
        <title>Itraconazole resistance in Madurella fahalii resulting from another homologue of gene encoding cytochrome P450 14-alpha sterol demethylase (CYP51).</title>
        <authorList>
            <person name="Yoshioka I."/>
            <person name="Fahal A.H."/>
            <person name="Kaneko S."/>
            <person name="Yaguchi T."/>
        </authorList>
    </citation>
    <scope>NUCLEOTIDE SEQUENCE [LARGE SCALE GENOMIC DNA]</scope>
    <source>
        <strain evidence="9 10">IFM 68171</strain>
    </source>
</reference>
<dbReference type="PRINTS" id="PR00385">
    <property type="entry name" value="P450"/>
</dbReference>
<evidence type="ECO:0000313" key="9">
    <source>
        <dbReference type="EMBL" id="GAB1317006.1"/>
    </source>
</evidence>
<evidence type="ECO:0000256" key="1">
    <source>
        <dbReference type="ARBA" id="ARBA00001971"/>
    </source>
</evidence>
<dbReference type="Pfam" id="PF00067">
    <property type="entry name" value="p450"/>
    <property type="match status" value="1"/>
</dbReference>
<dbReference type="PRINTS" id="PR00465">
    <property type="entry name" value="EP450IV"/>
</dbReference>
<keyword evidence="10" id="KW-1185">Reference proteome</keyword>
<evidence type="ECO:0000313" key="10">
    <source>
        <dbReference type="Proteomes" id="UP001628179"/>
    </source>
</evidence>
<evidence type="ECO:0000256" key="2">
    <source>
        <dbReference type="ARBA" id="ARBA00010617"/>
    </source>
</evidence>
<keyword evidence="3 7" id="KW-0349">Heme</keyword>
<evidence type="ECO:0000256" key="5">
    <source>
        <dbReference type="ARBA" id="ARBA00023004"/>
    </source>
</evidence>